<dbReference type="Proteomes" id="UP000069940">
    <property type="component" value="Unassembled WGS sequence"/>
</dbReference>
<proteinExistence type="inferred from homology"/>
<evidence type="ECO:0000256" key="3">
    <source>
        <dbReference type="ARBA" id="ARBA00023054"/>
    </source>
</evidence>
<evidence type="ECO:0000313" key="6">
    <source>
        <dbReference type="EnsemblMetazoa" id="AALFPA23_008635.P11694"/>
    </source>
</evidence>
<dbReference type="GeneID" id="109622873"/>
<dbReference type="RefSeq" id="XP_062704761.1">
    <property type="nucleotide sequence ID" value="XM_062848777.1"/>
</dbReference>
<dbReference type="InterPro" id="IPR048256">
    <property type="entry name" value="Tektin-like"/>
</dbReference>
<sequence>MAQLNCPPCTPCAAVCIEHEPIQTCEEIKKKKLPKRRQYLYKLQEIRKKPRLIRWGHETSYENPFHVHKEPPPPCAEDIELKTSPVGLPASDPPPYLPQRDGNSDVHPLARPMGPIGPWASGRIDWGALSGQTGTRPVVDRYSITRYSVDEWRQRNADTIDACAATTTKSEKIERDSKNTIIRTYAITDKNQANCTESLHARAKTIDDMKSDLERAIKAMQDEISTLEEQRRRLKQSLAVLRMPEAIASECLERRTGRPDTELIRDRPEEELIREVSLIAEIRAILLKTLAEIEAQQVQNRAARQRMEFDWSDKKLAHENDAINCNLTNKSTITLFRPGATRCPNEQSTEIYWEKFSRETLAMCLDCRKQSEQLRGTLDAILTNAARDLRSQADRVERALADRITCMEEVRQKLEIDLRSTLQHLADTEIQIEKLKVAIRNMDHAMKVVQTRLDNRNQRPRVENCRDQSQALLIAEVKSIEEGLSAMNAQLKQEEEVKNDLIMRRGELEKEIMMKRRTIAIDRDRCQLLRTHFPSATALSGY</sequence>
<keyword evidence="3 5" id="KW-0175">Coiled coil</keyword>
<feature type="coiled-coil region" evidence="5">
    <location>
        <begin position="477"/>
        <end position="511"/>
    </location>
</feature>
<dbReference type="PANTHER" id="PTHR19960:SF12">
    <property type="entry name" value="TEKTIN-4"/>
    <property type="match status" value="1"/>
</dbReference>
<keyword evidence="7" id="KW-1185">Reference proteome</keyword>
<dbReference type="PRINTS" id="PR00511">
    <property type="entry name" value="TEKTIN"/>
</dbReference>
<protein>
    <recommendedName>
        <fullName evidence="4">Tektin</fullName>
    </recommendedName>
</protein>
<name>A0ABM1YF87_AEDAL</name>
<dbReference type="PANTHER" id="PTHR19960">
    <property type="entry name" value="TEKTIN"/>
    <property type="match status" value="1"/>
</dbReference>
<evidence type="ECO:0000256" key="4">
    <source>
        <dbReference type="RuleBase" id="RU367040"/>
    </source>
</evidence>
<feature type="coiled-coil region" evidence="5">
    <location>
        <begin position="203"/>
        <end position="237"/>
    </location>
</feature>
<dbReference type="Pfam" id="PF03148">
    <property type="entry name" value="Tektin"/>
    <property type="match status" value="1"/>
</dbReference>
<comment type="similarity">
    <text evidence="1 4">Belongs to the tektin family.</text>
</comment>
<evidence type="ECO:0000256" key="1">
    <source>
        <dbReference type="ARBA" id="ARBA00007209"/>
    </source>
</evidence>
<accession>A0ABM1YF87</accession>
<keyword evidence="4" id="KW-0282">Flagellum</keyword>
<comment type="subcellular location">
    <subcellularLocation>
        <location evidence="4">Cytoplasm</location>
        <location evidence="4">Cytoskeleton</location>
        <location evidence="4">Cilium axoneme</location>
    </subcellularLocation>
</comment>
<evidence type="ECO:0000256" key="2">
    <source>
        <dbReference type="ARBA" id="ARBA00022490"/>
    </source>
</evidence>
<evidence type="ECO:0000256" key="5">
    <source>
        <dbReference type="SAM" id="Coils"/>
    </source>
</evidence>
<dbReference type="EnsemblMetazoa" id="AALFPA23_008635.R11694">
    <property type="protein sequence ID" value="AALFPA23_008635.P11694"/>
    <property type="gene ID" value="AALFPA23_008635"/>
</dbReference>
<reference evidence="6" key="2">
    <citation type="submission" date="2025-05" db="UniProtKB">
        <authorList>
            <consortium name="EnsemblMetazoa"/>
        </authorList>
    </citation>
    <scope>IDENTIFICATION</scope>
    <source>
        <strain evidence="6">Foshan</strain>
    </source>
</reference>
<dbReference type="InterPro" id="IPR000435">
    <property type="entry name" value="Tektins"/>
</dbReference>
<keyword evidence="4" id="KW-0966">Cell projection</keyword>
<reference evidence="7" key="1">
    <citation type="journal article" date="2015" name="Proc. Natl. Acad. Sci. U.S.A.">
        <title>Genome sequence of the Asian Tiger mosquito, Aedes albopictus, reveals insights into its biology, genetics, and evolution.</title>
        <authorList>
            <person name="Chen X.G."/>
            <person name="Jiang X."/>
            <person name="Gu J."/>
            <person name="Xu M."/>
            <person name="Wu Y."/>
            <person name="Deng Y."/>
            <person name="Zhang C."/>
            <person name="Bonizzoni M."/>
            <person name="Dermauw W."/>
            <person name="Vontas J."/>
            <person name="Armbruster P."/>
            <person name="Huang X."/>
            <person name="Yang Y."/>
            <person name="Zhang H."/>
            <person name="He W."/>
            <person name="Peng H."/>
            <person name="Liu Y."/>
            <person name="Wu K."/>
            <person name="Chen J."/>
            <person name="Lirakis M."/>
            <person name="Topalis P."/>
            <person name="Van Leeuwen T."/>
            <person name="Hall A.B."/>
            <person name="Jiang X."/>
            <person name="Thorpe C."/>
            <person name="Mueller R.L."/>
            <person name="Sun C."/>
            <person name="Waterhouse R.M."/>
            <person name="Yan G."/>
            <person name="Tu Z.J."/>
            <person name="Fang X."/>
            <person name="James A.A."/>
        </authorList>
    </citation>
    <scope>NUCLEOTIDE SEQUENCE [LARGE SCALE GENOMIC DNA]</scope>
    <source>
        <strain evidence="7">Foshan</strain>
    </source>
</reference>
<organism evidence="6 7">
    <name type="scientific">Aedes albopictus</name>
    <name type="common">Asian tiger mosquito</name>
    <name type="synonym">Stegomyia albopicta</name>
    <dbReference type="NCBI Taxonomy" id="7160"/>
    <lineage>
        <taxon>Eukaryota</taxon>
        <taxon>Metazoa</taxon>
        <taxon>Ecdysozoa</taxon>
        <taxon>Arthropoda</taxon>
        <taxon>Hexapoda</taxon>
        <taxon>Insecta</taxon>
        <taxon>Pterygota</taxon>
        <taxon>Neoptera</taxon>
        <taxon>Endopterygota</taxon>
        <taxon>Diptera</taxon>
        <taxon>Nematocera</taxon>
        <taxon>Culicoidea</taxon>
        <taxon>Culicidae</taxon>
        <taxon>Culicinae</taxon>
        <taxon>Aedini</taxon>
        <taxon>Aedes</taxon>
        <taxon>Stegomyia</taxon>
    </lineage>
</organism>
<evidence type="ECO:0000313" key="7">
    <source>
        <dbReference type="Proteomes" id="UP000069940"/>
    </source>
</evidence>
<keyword evidence="2" id="KW-0963">Cytoplasm</keyword>
<keyword evidence="4" id="KW-0969">Cilium</keyword>